<accession>A0AAJ7SHP2</accession>
<dbReference type="KEGG" id="goe:108864672"/>
<protein>
    <submittedName>
        <fullName evidence="6">Calcium-activated chloride channel regulator 1-like</fullName>
    </submittedName>
</protein>
<evidence type="ECO:0000256" key="2">
    <source>
        <dbReference type="SAM" id="Phobius"/>
    </source>
</evidence>
<dbReference type="InterPro" id="IPR013642">
    <property type="entry name" value="CLCA_N"/>
</dbReference>
<feature type="domain" description="VWFA" evidence="4">
    <location>
        <begin position="287"/>
        <end position="514"/>
    </location>
</feature>
<dbReference type="Gene3D" id="3.40.50.410">
    <property type="entry name" value="von Willebrand factor, type A domain"/>
    <property type="match status" value="1"/>
</dbReference>
<dbReference type="GO" id="GO:0032991">
    <property type="term" value="C:protein-containing complex"/>
    <property type="evidence" value="ECO:0007669"/>
    <property type="project" value="UniProtKB-ARBA"/>
</dbReference>
<proteinExistence type="predicted"/>
<organism evidence="5 6">
    <name type="scientific">Galendromus occidentalis</name>
    <name type="common">western predatory mite</name>
    <dbReference type="NCBI Taxonomy" id="34638"/>
    <lineage>
        <taxon>Eukaryota</taxon>
        <taxon>Metazoa</taxon>
        <taxon>Ecdysozoa</taxon>
        <taxon>Arthropoda</taxon>
        <taxon>Chelicerata</taxon>
        <taxon>Arachnida</taxon>
        <taxon>Acari</taxon>
        <taxon>Parasitiformes</taxon>
        <taxon>Mesostigmata</taxon>
        <taxon>Gamasina</taxon>
        <taxon>Phytoseioidea</taxon>
        <taxon>Phytoseiidae</taxon>
        <taxon>Typhlodrominae</taxon>
        <taxon>Galendromus</taxon>
    </lineage>
</organism>
<dbReference type="InterPro" id="IPR036465">
    <property type="entry name" value="vWFA_dom_sf"/>
</dbReference>
<feature type="transmembrane region" description="Helical" evidence="2">
    <location>
        <begin position="977"/>
        <end position="1002"/>
    </location>
</feature>
<feature type="region of interest" description="Disordered" evidence="1">
    <location>
        <begin position="1027"/>
        <end position="1092"/>
    </location>
</feature>
<evidence type="ECO:0000256" key="1">
    <source>
        <dbReference type="SAM" id="MobiDB-lite"/>
    </source>
</evidence>
<gene>
    <name evidence="6" type="primary">LOC108864672</name>
</gene>
<dbReference type="PROSITE" id="PS50234">
    <property type="entry name" value="VWFA"/>
    <property type="match status" value="1"/>
</dbReference>
<keyword evidence="3" id="KW-0732">Signal</keyword>
<keyword evidence="2" id="KW-0812">Transmembrane</keyword>
<dbReference type="GeneID" id="108864672"/>
<feature type="chain" id="PRO_5042470203" evidence="3">
    <location>
        <begin position="21"/>
        <end position="1207"/>
    </location>
</feature>
<feature type="signal peptide" evidence="3">
    <location>
        <begin position="1"/>
        <end position="20"/>
    </location>
</feature>
<evidence type="ECO:0000259" key="4">
    <source>
        <dbReference type="PROSITE" id="PS50234"/>
    </source>
</evidence>
<reference evidence="6" key="1">
    <citation type="submission" date="2025-08" db="UniProtKB">
        <authorList>
            <consortium name="RefSeq"/>
        </authorList>
    </citation>
    <scope>IDENTIFICATION</scope>
</reference>
<evidence type="ECO:0000256" key="3">
    <source>
        <dbReference type="SAM" id="SignalP"/>
    </source>
</evidence>
<dbReference type="Pfam" id="PF08434">
    <property type="entry name" value="CLCA"/>
    <property type="match status" value="1"/>
</dbReference>
<dbReference type="InterPro" id="IPR002035">
    <property type="entry name" value="VWF_A"/>
</dbReference>
<dbReference type="AlphaFoldDB" id="A0AAJ7SHP2"/>
<keyword evidence="5" id="KW-1185">Reference proteome</keyword>
<keyword evidence="2" id="KW-0472">Membrane</keyword>
<feature type="compositionally biased region" description="Polar residues" evidence="1">
    <location>
        <begin position="1028"/>
        <end position="1050"/>
    </location>
</feature>
<dbReference type="RefSeq" id="XP_028968260.1">
    <property type="nucleotide sequence ID" value="XM_029112427.1"/>
</dbReference>
<keyword evidence="2" id="KW-1133">Transmembrane helix</keyword>
<dbReference type="Proteomes" id="UP000694867">
    <property type="component" value="Unplaced"/>
</dbReference>
<name>A0AAJ7SHP2_9ACAR</name>
<evidence type="ECO:0000313" key="5">
    <source>
        <dbReference type="Proteomes" id="UP000694867"/>
    </source>
</evidence>
<sequence>MKLLRVLLLISSACFSRSDASRVFVDQSDGSYRNLVIAISPKVNPLHGKTLIPNLEAVIRNASAELHKSRGVYIGEVHVIIPKTWTNKAQWARQPLPRPDFPTWQSFRDADIVIERAEESAFGENPSVVQHGGCGVQAHKIVIPENFFTDYVQRNHFEKYGPPSRVFIREWITYRYGVFREHGFPRDPIYPLYFAKPSAGRHSDIQLNLCTDRPVRPKFKNGNGVACNASINLQNGLPMDMDCIPVIQDEVESSIMSGIPSATQFCGEHQHDRSLPNKQNAMCHQRSVAEIIDQHEDFSRAAGNGPLGRTRFMFYQEKALAVALILHLSEPGLQFSRQYYVLRALEHYLTFDLSANMQITVIVYGKVPCEVVLHRIPAHDDSVKKAIATLINNADMEAQGNSTLEDALRIALRSLNDTSEIMERVPRDIFSQRVFIIGDGVLRQDFDDSVRQSYLDNGVRVSSIVFPAPPEPHKRSNTLDEFVTSTGGRTIAIDDTPIDDAITLTALQQLYDALYFSTYGGLSDQDYESQTQILEKEFYGKEQGDMVFEFYVDPSLDNDLRVRILGHNFGVDRAWAVSSKDVVLFAPEHNGKKTYTIRDYKFVFTEARFWYYEFRIPDPIVGVWRLETKSRRDTKQPIIITASAKPSREDEEPIRVEIWISQPSHNVSLQHDGLVVYAKVGRGGRPVVDARVVAKITLVSDQTEPTLCVDLKDNGAGDPDITKDDGVYSRFIDGIKKTGRYRLIVEAKSDGNAAVLRSATVPDDTVPHTPCCGSAIMRTALNTTKPFSRRVLYGSFFVTQLHREKRDGEIAAPWAHPSRVLDLRVVYLQSNPPGVGLAWTAVGNVRDVGKAGSYIVKKFYKRDDALTQFDSHGEELTSEDLDNALASPREAGSREQLFIKTRNQVMPFYFALKVNSSYGTLSPVSNVVAIHVMPSAVHGNSISSVIKSLGKGGTQKEFPHDRDSQTNYENERMAAVLAYPSLPVVLVLICCMACVSFGCCYITRAKCKSAHDDQIEKKLSEVAAHNGHNVNKSANPPDSDSSAGSRTGSLTKDCGNGGNGHHLTSGVIGHTIGPPSPATALPIHSHNSMGPLSHGIPGSDIIITTSQSQSGLSHVNSWPAEVLLEHYSKVQEAKQRNEIPPSVLTLHSPHAHITDDSINSSNPSLYSTMDSFRRQPTHQPGVFAPYYGNPPMLLPAGVQVSRNITQV</sequence>
<evidence type="ECO:0000313" key="6">
    <source>
        <dbReference type="RefSeq" id="XP_028968260.1"/>
    </source>
</evidence>